<dbReference type="Pfam" id="PF11331">
    <property type="entry name" value="Zn_ribbon_12"/>
    <property type="match status" value="1"/>
</dbReference>
<feature type="region of interest" description="Disordered" evidence="1">
    <location>
        <begin position="912"/>
        <end position="1055"/>
    </location>
</feature>
<organism evidence="4">
    <name type="scientific">Glycine soja</name>
    <name type="common">Wild soybean</name>
    <dbReference type="NCBI Taxonomy" id="3848"/>
    <lineage>
        <taxon>Eukaryota</taxon>
        <taxon>Viridiplantae</taxon>
        <taxon>Streptophyta</taxon>
        <taxon>Embryophyta</taxon>
        <taxon>Tracheophyta</taxon>
        <taxon>Spermatophyta</taxon>
        <taxon>Magnoliopsida</taxon>
        <taxon>eudicotyledons</taxon>
        <taxon>Gunneridae</taxon>
        <taxon>Pentapetalae</taxon>
        <taxon>rosids</taxon>
        <taxon>fabids</taxon>
        <taxon>Fabales</taxon>
        <taxon>Fabaceae</taxon>
        <taxon>Papilionoideae</taxon>
        <taxon>50 kb inversion clade</taxon>
        <taxon>NPAAA clade</taxon>
        <taxon>indigoferoid/millettioid clade</taxon>
        <taxon>Phaseoleae</taxon>
        <taxon>Glycine</taxon>
        <taxon>Glycine subgen. Soja</taxon>
    </lineage>
</organism>
<evidence type="ECO:0000259" key="3">
    <source>
        <dbReference type="Pfam" id="PF22910"/>
    </source>
</evidence>
<dbReference type="InterPro" id="IPR040244">
    <property type="entry name" value="EDR4-like"/>
</dbReference>
<feature type="region of interest" description="Disordered" evidence="1">
    <location>
        <begin position="206"/>
        <end position="233"/>
    </location>
</feature>
<name>A0A0B2QGE2_GLYSO</name>
<dbReference type="GO" id="GO:1900150">
    <property type="term" value="P:regulation of defense response to fungus"/>
    <property type="evidence" value="ECO:0007669"/>
    <property type="project" value="InterPro"/>
</dbReference>
<dbReference type="InterPro" id="IPR021480">
    <property type="entry name" value="Zinc_ribbon_12"/>
</dbReference>
<proteinExistence type="predicted"/>
<evidence type="ECO:0000256" key="1">
    <source>
        <dbReference type="SAM" id="MobiDB-lite"/>
    </source>
</evidence>
<feature type="region of interest" description="Disordered" evidence="1">
    <location>
        <begin position="43"/>
        <end position="109"/>
    </location>
</feature>
<feature type="compositionally biased region" description="Polar residues" evidence="1">
    <location>
        <begin position="126"/>
        <end position="140"/>
    </location>
</feature>
<accession>A0A0B2QGE2</accession>
<dbReference type="AlphaFoldDB" id="A0A0B2QGE2"/>
<feature type="domain" description="Probable zinc-ribbon" evidence="2">
    <location>
        <begin position="857"/>
        <end position="901"/>
    </location>
</feature>
<evidence type="ECO:0000313" key="4">
    <source>
        <dbReference type="EMBL" id="KHN19244.1"/>
    </source>
</evidence>
<dbReference type="PANTHER" id="PTHR31105:SF48">
    <property type="entry name" value="DUF3133 FAMILY PROTEIN"/>
    <property type="match status" value="1"/>
</dbReference>
<dbReference type="EMBL" id="KN659138">
    <property type="protein sequence ID" value="KHN19244.1"/>
    <property type="molecule type" value="Genomic_DNA"/>
</dbReference>
<dbReference type="Pfam" id="PF22910">
    <property type="entry name" value="EDR4-like_1st"/>
    <property type="match status" value="1"/>
</dbReference>
<sequence>MSGESAPKPKPRLVLCPKCWQLLPESPDYDVYKCGGCGTTLQAKKRRNRAVNSESNTHETDAAPRNALNRESSTRETDAAPGNALNSESRMHETGAAPTNALDTKAHDKKYSNGEQLVSYQENGFKENATNSSSGECSLNGSGGSDQIEDGECNGEQLVTSQENGFGEKSTSSSSREGSLNGNDGRDQIEDGECNAEQPLISRENGLMAKASSSSSEECSLNGNDGRDQIENGECNGEHIEQLNLPDEELGNEMDSHKLSDMRRHTVSYNGCSDEVTYFEIEALAELIAESSVENAKNTNLQLQGEELSNGNVPLEGAVKHLISTFDKDGNDEKLAPGLQKSEVDIAGNDFEAAEELNNGNLLLEGAEKDLFSGLDREEVNNDNSALVGANPEVDINGSHEAGSEELNNRNLLLEVTEEVLNECASDGGDPKHDQSGLVGAKSEVDNTRNASIPQRLSTEEGRISRAYPRELEEGTSGYHASSKAVHHSFDSVRSVDTFDNTEVINPGFETSGTLGGLSKSSTIQSYHAYDGSISSNDGVDEQFPNQYLDSFENTYTVANGVSEGGSRKGKGLVNSMLRGDLETQRQSYFREGRPRIPRDNRRNLNEVSETTRHGHAHWMRTKKDEFPLRVPHHRSGSLSGYESGSTSNQMHDELYCSSSYRSPDSFDDPDQEKMKLLRMVYKLQEQLNRTSYLNGETNGRLSMGSHVSSYQSHDLHERRLYHSSDYPRCDGICSHGTNRCQKHNFSHVVPYLTEPTSSIHHVDHSFFPCCPQQWQCSAELPPRDLYQHEELCRPNQGHSCCSPCHSYPSSPQWLMTSNLPAHAHETNSYDQRHRPEVKKYFWEKPSLTRRHYRPVAGGAPFVTCHKCLKLLQLPADFLLFKRVYHQLKCGACQEVLKFSLQNRSHIVSYAPNALEPPSSSGNLDDQNEVIDGSNPHSVSHADHISYSDDYGHSVGKSYSSEGDPVSAAPLHPLHDSAYDKQTVSSGTLEPITEKDKNASRSPTTSKAPVETDEQAVNSSNNVSSELEAHSQPKSSPLHRLMGYTSPSQVIRGIP</sequence>
<dbReference type="PANTHER" id="PTHR31105">
    <property type="entry name" value="EXTRA-LARGE G-PROTEIN-LIKE"/>
    <property type="match status" value="1"/>
</dbReference>
<dbReference type="Proteomes" id="UP000053555">
    <property type="component" value="Unassembled WGS sequence"/>
</dbReference>
<protein>
    <submittedName>
        <fullName evidence="4">Uncharacterized protein</fullName>
    </submittedName>
</protein>
<evidence type="ECO:0000259" key="2">
    <source>
        <dbReference type="Pfam" id="PF11331"/>
    </source>
</evidence>
<reference evidence="4" key="1">
    <citation type="submission" date="2014-07" db="EMBL/GenBank/DDBJ databases">
        <title>Identification of a novel salt tolerance gene in wild soybean by whole-genome sequencing.</title>
        <authorList>
            <person name="Lam H.-M."/>
            <person name="Qi X."/>
            <person name="Li M.-W."/>
            <person name="Liu X."/>
            <person name="Xie M."/>
            <person name="Ni M."/>
            <person name="Xu X."/>
        </authorList>
    </citation>
    <scope>NUCLEOTIDE SEQUENCE [LARGE SCALE GENOMIC DNA]</scope>
    <source>
        <tissue evidence="4">Root</tissue>
    </source>
</reference>
<dbReference type="InterPro" id="IPR055126">
    <property type="entry name" value="EDR4-like_N"/>
</dbReference>
<feature type="domain" description="Enhanced disease resistance 4-like N-terminal" evidence="3">
    <location>
        <begin position="10"/>
        <end position="43"/>
    </location>
</feature>
<gene>
    <name evidence="4" type="ORF">glysoja_044237</name>
</gene>
<feature type="region of interest" description="Disordered" evidence="1">
    <location>
        <begin position="126"/>
        <end position="191"/>
    </location>
</feature>
<feature type="region of interest" description="Disordered" evidence="1">
    <location>
        <begin position="427"/>
        <end position="447"/>
    </location>
</feature>
<feature type="compositionally biased region" description="Basic and acidic residues" evidence="1">
    <location>
        <begin position="940"/>
        <end position="952"/>
    </location>
</feature>